<accession>A0A2X0NFY7</accession>
<organism evidence="1 2">
    <name type="scientific">Microbotryum silenes-dioicae</name>
    <dbReference type="NCBI Taxonomy" id="796604"/>
    <lineage>
        <taxon>Eukaryota</taxon>
        <taxon>Fungi</taxon>
        <taxon>Dikarya</taxon>
        <taxon>Basidiomycota</taxon>
        <taxon>Pucciniomycotina</taxon>
        <taxon>Microbotryomycetes</taxon>
        <taxon>Microbotryales</taxon>
        <taxon>Microbotryaceae</taxon>
        <taxon>Microbotryum</taxon>
    </lineage>
</organism>
<reference evidence="1 2" key="1">
    <citation type="submission" date="2016-11" db="EMBL/GenBank/DDBJ databases">
        <authorList>
            <person name="Jaros S."/>
            <person name="Januszkiewicz K."/>
            <person name="Wedrychowicz H."/>
        </authorList>
    </citation>
    <scope>NUCLEOTIDE SEQUENCE [LARGE SCALE GENOMIC DNA]</scope>
</reference>
<proteinExistence type="predicted"/>
<keyword evidence="2" id="KW-1185">Reference proteome</keyword>
<protein>
    <submittedName>
        <fullName evidence="1">BQ5605_C027g10342 protein</fullName>
    </submittedName>
</protein>
<evidence type="ECO:0000313" key="2">
    <source>
        <dbReference type="Proteomes" id="UP000249464"/>
    </source>
</evidence>
<dbReference type="EMBL" id="FQNC01000089">
    <property type="protein sequence ID" value="SGZ28455.1"/>
    <property type="molecule type" value="Genomic_DNA"/>
</dbReference>
<gene>
    <name evidence="1" type="primary">BQ5605_C027g10342</name>
    <name evidence="1" type="ORF">BQ5605_C027G10342</name>
</gene>
<name>A0A2X0NFY7_9BASI</name>
<dbReference type="Proteomes" id="UP000249464">
    <property type="component" value="Unassembled WGS sequence"/>
</dbReference>
<sequence length="82" mass="9068">MVGPSTKSLARSIRLGCLSGSHYSSPQVKMASTPTFLFAGSTKLGRQSPDTESRSTMVSTWARYLPVFVRMKKTKRRAKTAR</sequence>
<dbReference type="AlphaFoldDB" id="A0A2X0NFY7"/>
<evidence type="ECO:0000313" key="1">
    <source>
        <dbReference type="EMBL" id="SGZ28455.1"/>
    </source>
</evidence>